<evidence type="ECO:0000313" key="1">
    <source>
        <dbReference type="EMBL" id="KRX20862.1"/>
    </source>
</evidence>
<dbReference type="Proteomes" id="UP000054630">
    <property type="component" value="Unassembled WGS sequence"/>
</dbReference>
<evidence type="ECO:0000313" key="2">
    <source>
        <dbReference type="Proteomes" id="UP000054630"/>
    </source>
</evidence>
<organism evidence="1 2">
    <name type="scientific">Trichinella nelsoni</name>
    <dbReference type="NCBI Taxonomy" id="6336"/>
    <lineage>
        <taxon>Eukaryota</taxon>
        <taxon>Metazoa</taxon>
        <taxon>Ecdysozoa</taxon>
        <taxon>Nematoda</taxon>
        <taxon>Enoplea</taxon>
        <taxon>Dorylaimia</taxon>
        <taxon>Trichinellida</taxon>
        <taxon>Trichinellidae</taxon>
        <taxon>Trichinella</taxon>
    </lineage>
</organism>
<dbReference type="AlphaFoldDB" id="A0A0V0S289"/>
<dbReference type="OrthoDB" id="10402650at2759"/>
<sequence>MGTPSSLEAKALNLPVNEPVLMKNTEAFAEEWNVLFTMSSGTRKDVTSEERVRRRKSAALLATVALLDCCRRILLDHVCQQQAENWLNGTPLKLFGGYPAKDIFSADATATFFHCLPQKTQTNYDSLSRARETACTYSTI</sequence>
<gene>
    <name evidence="1" type="ORF">T07_5906</name>
</gene>
<comment type="caution">
    <text evidence="1">The sequence shown here is derived from an EMBL/GenBank/DDBJ whole genome shotgun (WGS) entry which is preliminary data.</text>
</comment>
<protein>
    <submittedName>
        <fullName evidence="1">Uncharacterized protein</fullName>
    </submittedName>
</protein>
<proteinExistence type="predicted"/>
<name>A0A0V0S289_9BILA</name>
<reference evidence="1 2" key="1">
    <citation type="submission" date="2015-01" db="EMBL/GenBank/DDBJ databases">
        <title>Evolution of Trichinella species and genotypes.</title>
        <authorList>
            <person name="Korhonen P.K."/>
            <person name="Edoardo P."/>
            <person name="Giuseppe L.R."/>
            <person name="Gasser R.B."/>
        </authorList>
    </citation>
    <scope>NUCLEOTIDE SEQUENCE [LARGE SCALE GENOMIC DNA]</scope>
    <source>
        <strain evidence="1">ISS37</strain>
    </source>
</reference>
<keyword evidence="2" id="KW-1185">Reference proteome</keyword>
<dbReference type="EMBL" id="JYDL01000044">
    <property type="protein sequence ID" value="KRX20862.1"/>
    <property type="molecule type" value="Genomic_DNA"/>
</dbReference>
<accession>A0A0V0S289</accession>